<protein>
    <submittedName>
        <fullName evidence="3">Aminomethyltransferase</fullName>
        <ecNumber evidence="3">2.1.2.10</ecNumber>
    </submittedName>
</protein>
<dbReference type="EC" id="2.1.2.10" evidence="3"/>
<dbReference type="GO" id="GO:0004047">
    <property type="term" value="F:aminomethyltransferase activity"/>
    <property type="evidence" value="ECO:0007669"/>
    <property type="project" value="UniProtKB-EC"/>
</dbReference>
<keyword evidence="3" id="KW-0808">Transferase</keyword>
<keyword evidence="4" id="KW-1185">Reference proteome</keyword>
<feature type="domain" description="GCVT N-terminal" evidence="2">
    <location>
        <begin position="30"/>
        <end position="249"/>
    </location>
</feature>
<organism evidence="3 4">
    <name type="scientific">Pseudooceanicola marinus</name>
    <dbReference type="NCBI Taxonomy" id="396013"/>
    <lineage>
        <taxon>Bacteria</taxon>
        <taxon>Pseudomonadati</taxon>
        <taxon>Pseudomonadota</taxon>
        <taxon>Alphaproteobacteria</taxon>
        <taxon>Rhodobacterales</taxon>
        <taxon>Paracoccaceae</taxon>
        <taxon>Pseudooceanicola</taxon>
    </lineage>
</organism>
<dbReference type="GO" id="GO:0008168">
    <property type="term" value="F:methyltransferase activity"/>
    <property type="evidence" value="ECO:0007669"/>
    <property type="project" value="UniProtKB-KW"/>
</dbReference>
<dbReference type="InterPro" id="IPR027266">
    <property type="entry name" value="TrmE/GcvT-like"/>
</dbReference>
<dbReference type="PANTHER" id="PTHR43757">
    <property type="entry name" value="AMINOMETHYLTRANSFERASE"/>
    <property type="match status" value="1"/>
</dbReference>
<gene>
    <name evidence="3" type="primary">gcvT_2</name>
    <name evidence="3" type="ORF">PSM7751_00256</name>
</gene>
<dbReference type="AlphaFoldDB" id="A0A1X6Y7H9"/>
<reference evidence="3 4" key="1">
    <citation type="submission" date="2017-03" db="EMBL/GenBank/DDBJ databases">
        <authorList>
            <person name="Afonso C.L."/>
            <person name="Miller P.J."/>
            <person name="Scott M.A."/>
            <person name="Spackman E."/>
            <person name="Goraichik I."/>
            <person name="Dimitrov K.M."/>
            <person name="Suarez D.L."/>
            <person name="Swayne D.E."/>
        </authorList>
    </citation>
    <scope>NUCLEOTIDE SEQUENCE [LARGE SCALE GENOMIC DNA]</scope>
    <source>
        <strain evidence="3 4">CECT 7751</strain>
    </source>
</reference>
<dbReference type="GO" id="GO:0032259">
    <property type="term" value="P:methylation"/>
    <property type="evidence" value="ECO:0007669"/>
    <property type="project" value="UniProtKB-KW"/>
</dbReference>
<dbReference type="RefSeq" id="WP_198431836.1">
    <property type="nucleotide sequence ID" value="NZ_FWFN01000001.1"/>
</dbReference>
<accession>A0A1X6Y7H9</accession>
<dbReference type="Pfam" id="PF01571">
    <property type="entry name" value="GCV_T"/>
    <property type="match status" value="1"/>
</dbReference>
<dbReference type="PIRSF" id="PIRSF006487">
    <property type="entry name" value="GcvT"/>
    <property type="match status" value="1"/>
</dbReference>
<name>A0A1X6Y7H9_9RHOB</name>
<sequence>MASLDEKIGRYPNPARMMRNLQTGRYEFPIPPQFTNWIEEQQAWRNSAALMDQSFHMTDLYVRGPDTIRLLSDLCVNSFAKFGKNKAKQIVCLNEDGYVIGDAICFGLEDDEVNIVGRPVLPNWIQYHAETGGYDVTVERDQRSLDAPDKPRKTYRYEVQGPNALAILNAVNEGGPLTTKFFNMGEITIDGCTARTLSHGMGGAEGLELWGPFEDGQRVKAALLKTGEAHGLRQVGARAYSSAAAESGWVPSPLPAIYDGAAMRPYREWLDEQSFEGVSTIGGSLDSDDVTDYYLTPWDLDYGRVVKFDHDFLGRAALERMKDGPHRRKVTLVWNREDVLEVFGGMMDDGGLPAKYMEMPSAHYATHPYDRVLSDGGDVGVSISPVFSSNERAWISLAILDPEVAEVGTEVTVIWGEPDGGTDKPNVEAHRQVKVRATVHAWPIHEASRTHYRQQV</sequence>
<dbReference type="PANTHER" id="PTHR43757:SF2">
    <property type="entry name" value="AMINOMETHYLTRANSFERASE, MITOCHONDRIAL"/>
    <property type="match status" value="1"/>
</dbReference>
<feature type="binding site" evidence="1">
    <location>
        <position position="208"/>
    </location>
    <ligand>
        <name>substrate</name>
    </ligand>
</feature>
<dbReference type="EMBL" id="FWFN01000001">
    <property type="protein sequence ID" value="SLN12978.1"/>
    <property type="molecule type" value="Genomic_DNA"/>
</dbReference>
<evidence type="ECO:0000313" key="3">
    <source>
        <dbReference type="EMBL" id="SLN12978.1"/>
    </source>
</evidence>
<dbReference type="Proteomes" id="UP000193963">
    <property type="component" value="Unassembled WGS sequence"/>
</dbReference>
<proteinExistence type="predicted"/>
<dbReference type="InterPro" id="IPR006222">
    <property type="entry name" value="GCVT_N"/>
</dbReference>
<evidence type="ECO:0000313" key="4">
    <source>
        <dbReference type="Proteomes" id="UP000193963"/>
    </source>
</evidence>
<dbReference type="SUPFAM" id="SSF103025">
    <property type="entry name" value="Folate-binding domain"/>
    <property type="match status" value="1"/>
</dbReference>
<keyword evidence="3" id="KW-0489">Methyltransferase</keyword>
<evidence type="ECO:0000259" key="2">
    <source>
        <dbReference type="Pfam" id="PF01571"/>
    </source>
</evidence>
<dbReference type="Gene3D" id="3.30.1360.120">
    <property type="entry name" value="Probable tRNA modification gtpase trme, domain 1"/>
    <property type="match status" value="1"/>
</dbReference>
<dbReference type="InterPro" id="IPR028896">
    <property type="entry name" value="GcvT/YgfZ/DmdA"/>
</dbReference>
<evidence type="ECO:0000256" key="1">
    <source>
        <dbReference type="PIRSR" id="PIRSR006487-1"/>
    </source>
</evidence>